<proteinExistence type="predicted"/>
<dbReference type="Proteomes" id="UP000268014">
    <property type="component" value="Unassembled WGS sequence"/>
</dbReference>
<dbReference type="WBParaSite" id="HPLM_0002078101-mRNA-1">
    <property type="protein sequence ID" value="HPLM_0002078101-mRNA-1"/>
    <property type="gene ID" value="HPLM_0002078101"/>
</dbReference>
<organism evidence="3">
    <name type="scientific">Haemonchus placei</name>
    <name type="common">Barber's pole worm</name>
    <dbReference type="NCBI Taxonomy" id="6290"/>
    <lineage>
        <taxon>Eukaryota</taxon>
        <taxon>Metazoa</taxon>
        <taxon>Ecdysozoa</taxon>
        <taxon>Nematoda</taxon>
        <taxon>Chromadorea</taxon>
        <taxon>Rhabditida</taxon>
        <taxon>Rhabditina</taxon>
        <taxon>Rhabditomorpha</taxon>
        <taxon>Strongyloidea</taxon>
        <taxon>Trichostrongylidae</taxon>
        <taxon>Haemonchus</taxon>
    </lineage>
</organism>
<dbReference type="EMBL" id="UZAF01022567">
    <property type="protein sequence ID" value="VDO85917.1"/>
    <property type="molecule type" value="Genomic_DNA"/>
</dbReference>
<gene>
    <name evidence="1" type="ORF">HPLM_LOCUS20773</name>
</gene>
<evidence type="ECO:0000313" key="2">
    <source>
        <dbReference type="Proteomes" id="UP000268014"/>
    </source>
</evidence>
<evidence type="ECO:0000313" key="3">
    <source>
        <dbReference type="WBParaSite" id="HPLM_0002078101-mRNA-1"/>
    </source>
</evidence>
<evidence type="ECO:0000313" key="1">
    <source>
        <dbReference type="EMBL" id="VDO85917.1"/>
    </source>
</evidence>
<dbReference type="AlphaFoldDB" id="A0A0N4X8T9"/>
<reference evidence="1 2" key="2">
    <citation type="submission" date="2018-11" db="EMBL/GenBank/DDBJ databases">
        <authorList>
            <consortium name="Pathogen Informatics"/>
        </authorList>
    </citation>
    <scope>NUCLEOTIDE SEQUENCE [LARGE SCALE GENOMIC DNA]</scope>
    <source>
        <strain evidence="1 2">MHpl1</strain>
    </source>
</reference>
<reference evidence="3" key="1">
    <citation type="submission" date="2017-02" db="UniProtKB">
        <authorList>
            <consortium name="WormBaseParasite"/>
        </authorList>
    </citation>
    <scope>IDENTIFICATION</scope>
</reference>
<accession>A0A0N4X8T9</accession>
<sequence>MEWKECGGEILGPESTFNLEGADAGGFLYNALLMLRAVAIAPVPRRHLSKKIARRAYVDDIMVEVREGNPSIWRRPGDCNYDTADNGDRQRIDVSETSGKLVRKSLIKLRQKCKASNIKGVEAVEMLRRKQN</sequence>
<keyword evidence="2" id="KW-1185">Reference proteome</keyword>
<name>A0A0N4X8T9_HAEPC</name>
<protein>
    <submittedName>
        <fullName evidence="3">Reverse transcriptase domain-containing protein</fullName>
    </submittedName>
</protein>